<dbReference type="PANTHER" id="PTHR42885">
    <property type="entry name" value="HISTIDINOL-PHOSPHATE AMINOTRANSFERASE-RELATED"/>
    <property type="match status" value="1"/>
</dbReference>
<evidence type="ECO:0000313" key="5">
    <source>
        <dbReference type="Proteomes" id="UP000515570"/>
    </source>
</evidence>
<keyword evidence="4" id="KW-0456">Lyase</keyword>
<name>A0A7G5FEA4_9CORY</name>
<dbReference type="InterPro" id="IPR015421">
    <property type="entry name" value="PyrdxlP-dep_Trfase_major"/>
</dbReference>
<dbReference type="CDD" id="cd00609">
    <property type="entry name" value="AAT_like"/>
    <property type="match status" value="1"/>
</dbReference>
<dbReference type="PANTHER" id="PTHR42885:SF1">
    <property type="entry name" value="THREONINE-PHOSPHATE DECARBOXYLASE"/>
    <property type="match status" value="1"/>
</dbReference>
<keyword evidence="2" id="KW-0663">Pyridoxal phosphate</keyword>
<dbReference type="InterPro" id="IPR015422">
    <property type="entry name" value="PyrdxlP-dep_Trfase_small"/>
</dbReference>
<dbReference type="InterPro" id="IPR015424">
    <property type="entry name" value="PyrdxlP-dep_Trfase"/>
</dbReference>
<evidence type="ECO:0000256" key="1">
    <source>
        <dbReference type="ARBA" id="ARBA00001933"/>
    </source>
</evidence>
<accession>A0A7G5FEA4</accession>
<dbReference type="AlphaFoldDB" id="A0A7G5FEA4"/>
<dbReference type="Pfam" id="PF00155">
    <property type="entry name" value="Aminotran_1_2"/>
    <property type="match status" value="1"/>
</dbReference>
<organism evidence="4 5">
    <name type="scientific">Corynebacterium hindlerae</name>
    <dbReference type="NCBI Taxonomy" id="699041"/>
    <lineage>
        <taxon>Bacteria</taxon>
        <taxon>Bacillati</taxon>
        <taxon>Actinomycetota</taxon>
        <taxon>Actinomycetes</taxon>
        <taxon>Mycobacteriales</taxon>
        <taxon>Corynebacteriaceae</taxon>
        <taxon>Corynebacterium</taxon>
    </lineage>
</organism>
<evidence type="ECO:0000259" key="3">
    <source>
        <dbReference type="Pfam" id="PF00155"/>
    </source>
</evidence>
<sequence>MPGKESIRVPSTSTRRIFTHSSLADNKVERVSVPDPYRFHGDSEAIGATTDFAVNVRGAKPPEWLQRVLIDALSDLAQYPSESDTKLAKRAIAQLHDVPEESVLLLSGASEGFTMLPKLAPRHVAIIHPGFTEPNAVFAEAGIDVRNVIVPPPFELDVVLDLGDSDMVVIGNPTNPTGVLHDKGDLLELGAGRTLVVDEAFLDVTDESESLTTEAAQREDVIVIRSFTKTWALAGLRCGYLIAHPRVVDKLAAGRPHWPLGTLQLRAMAAIALAARDETEKERGIIAAERATMTEALGRAGFEIVSATQAPYVLVRPPGDDPEALRMKLRDAGIAIRRCDTFPGLDSGYWRLAVRPANYVAKLLKELA</sequence>
<dbReference type="Gene3D" id="3.90.1150.10">
    <property type="entry name" value="Aspartate Aminotransferase, domain 1"/>
    <property type="match status" value="1"/>
</dbReference>
<comment type="cofactor">
    <cofactor evidence="1">
        <name>pyridoxal 5'-phosphate</name>
        <dbReference type="ChEBI" id="CHEBI:597326"/>
    </cofactor>
</comment>
<evidence type="ECO:0000313" key="4">
    <source>
        <dbReference type="EMBL" id="QMV84945.1"/>
    </source>
</evidence>
<dbReference type="Proteomes" id="UP000515570">
    <property type="component" value="Chromosome"/>
</dbReference>
<dbReference type="GO" id="GO:0030170">
    <property type="term" value="F:pyridoxal phosphate binding"/>
    <property type="evidence" value="ECO:0007669"/>
    <property type="project" value="InterPro"/>
</dbReference>
<protein>
    <submittedName>
        <fullName evidence="4">Threonine-phosphate decarboxylase</fullName>
        <ecNumber evidence="4">4.1.1.81</ecNumber>
    </submittedName>
</protein>
<keyword evidence="5" id="KW-1185">Reference proteome</keyword>
<dbReference type="NCBIfam" id="NF005915">
    <property type="entry name" value="PRK07908.1"/>
    <property type="match status" value="1"/>
</dbReference>
<dbReference type="EC" id="4.1.1.81" evidence="4"/>
<reference evidence="4 5" key="1">
    <citation type="submission" date="2020-07" db="EMBL/GenBank/DDBJ databases">
        <title>non toxigenic Corynebacterium sp. nov from a clinical source.</title>
        <authorList>
            <person name="Bernier A.-M."/>
            <person name="Bernard K."/>
        </authorList>
    </citation>
    <scope>NUCLEOTIDE SEQUENCE [LARGE SCALE GENOMIC DNA]</scope>
    <source>
        <strain evidence="5">NML 93-0612</strain>
    </source>
</reference>
<evidence type="ECO:0000256" key="2">
    <source>
        <dbReference type="ARBA" id="ARBA00022898"/>
    </source>
</evidence>
<gene>
    <name evidence="4" type="ORF">HW450_11520</name>
</gene>
<dbReference type="Gene3D" id="3.40.640.10">
    <property type="entry name" value="Type I PLP-dependent aspartate aminotransferase-like (Major domain)"/>
    <property type="match status" value="1"/>
</dbReference>
<dbReference type="SUPFAM" id="SSF53383">
    <property type="entry name" value="PLP-dependent transferases"/>
    <property type="match status" value="1"/>
</dbReference>
<feature type="domain" description="Aminotransferase class I/classII large" evidence="3">
    <location>
        <begin position="58"/>
        <end position="363"/>
    </location>
</feature>
<dbReference type="EMBL" id="CP059833">
    <property type="protein sequence ID" value="QMV84945.1"/>
    <property type="molecule type" value="Genomic_DNA"/>
</dbReference>
<dbReference type="InterPro" id="IPR004839">
    <property type="entry name" value="Aminotransferase_I/II_large"/>
</dbReference>
<proteinExistence type="predicted"/>
<dbReference type="GO" id="GO:0048472">
    <property type="term" value="F:threonine-phosphate decarboxylase activity"/>
    <property type="evidence" value="ECO:0007669"/>
    <property type="project" value="UniProtKB-EC"/>
</dbReference>